<keyword evidence="5" id="KW-1185">Reference proteome</keyword>
<proteinExistence type="predicted"/>
<dbReference type="SUPFAM" id="SSF53822">
    <property type="entry name" value="Periplasmic binding protein-like I"/>
    <property type="match status" value="1"/>
</dbReference>
<evidence type="ECO:0000313" key="5">
    <source>
        <dbReference type="Proteomes" id="UP000766904"/>
    </source>
</evidence>
<reference evidence="4" key="1">
    <citation type="submission" date="2017-11" db="EMBL/GenBank/DDBJ databases">
        <authorList>
            <person name="Kajale S.C."/>
            <person name="Sharma A."/>
        </authorList>
    </citation>
    <scope>NUCLEOTIDE SEQUENCE</scope>
    <source>
        <strain evidence="4">LS1_42</strain>
    </source>
</reference>
<feature type="region of interest" description="Disordered" evidence="2">
    <location>
        <begin position="413"/>
        <end position="432"/>
    </location>
</feature>
<dbReference type="EMBL" id="PHNJ01000001">
    <property type="protein sequence ID" value="TYL40352.1"/>
    <property type="molecule type" value="Genomic_DNA"/>
</dbReference>
<feature type="domain" description="Leucine-binding protein" evidence="3">
    <location>
        <begin position="42"/>
        <end position="394"/>
    </location>
</feature>
<dbReference type="Proteomes" id="UP000766904">
    <property type="component" value="Unassembled WGS sequence"/>
</dbReference>
<accession>A0A8J8Q759</accession>
<dbReference type="PANTHER" id="PTHR30483:SF37">
    <property type="entry name" value="ABC TRANSPORTER SUBSTRATE-BINDING PROTEIN"/>
    <property type="match status" value="1"/>
</dbReference>
<dbReference type="PANTHER" id="PTHR30483">
    <property type="entry name" value="LEUCINE-SPECIFIC-BINDING PROTEIN"/>
    <property type="match status" value="1"/>
</dbReference>
<sequence length="432" mass="46918">MERRTVLKAVGGSAIAVALAGCGELLEDEEDPLEEAEVPDEPIEAGLQTFLEGAPAVLGVQAEYGAETAVRRINENDGIAGRQIDLTVVEEGEEALENYQEFVEAGMDVTFGPISSGNHEAMVPEVNDQGVINVATDGTVTTLYEEDHPPEDNQYSFRFQNHDVMEALAAAVEATELLGADEIETYAGINPGYAFGFDEQELFSAGIEQLADAELVYEGFPDLGTDDMSTHIEEVNSAEPDVLFSSAWGGDATLLLEQGHGAGMFDNIELLVGPVLYGSANDLSEALVDGPIRSGSRNFYWDQPSVDRWDPGRELFEEVQEEYDVVPTAHFMSGYGAVTAWATAAEKAVRILGGWPEQEQLADILVNHGFYTPAGYHTMGPDHQGYSNAHFGELTWSDDLDAAILEDVNVYDPKNVSPPQGQTSRDWIADWD</sequence>
<protein>
    <submittedName>
        <fullName evidence="4">ABC transporter substrate-binding protein</fullName>
    </submittedName>
</protein>
<dbReference type="Gene3D" id="3.40.50.2300">
    <property type="match status" value="2"/>
</dbReference>
<evidence type="ECO:0000313" key="4">
    <source>
        <dbReference type="EMBL" id="TYL40352.1"/>
    </source>
</evidence>
<dbReference type="Pfam" id="PF13458">
    <property type="entry name" value="Peripla_BP_6"/>
    <property type="match status" value="1"/>
</dbReference>
<keyword evidence="1" id="KW-0732">Signal</keyword>
<organism evidence="4 5">
    <name type="scientific">Natronococcus pandeyae</name>
    <dbReference type="NCBI Taxonomy" id="2055836"/>
    <lineage>
        <taxon>Archaea</taxon>
        <taxon>Methanobacteriati</taxon>
        <taxon>Methanobacteriota</taxon>
        <taxon>Stenosarchaea group</taxon>
        <taxon>Halobacteria</taxon>
        <taxon>Halobacteriales</taxon>
        <taxon>Natrialbaceae</taxon>
        <taxon>Natronococcus</taxon>
    </lineage>
</organism>
<dbReference type="OrthoDB" id="200499at2157"/>
<dbReference type="InterPro" id="IPR051010">
    <property type="entry name" value="BCAA_transport"/>
</dbReference>
<dbReference type="InterPro" id="IPR028082">
    <property type="entry name" value="Peripla_BP_I"/>
</dbReference>
<dbReference type="AlphaFoldDB" id="A0A8J8Q759"/>
<dbReference type="InterPro" id="IPR028081">
    <property type="entry name" value="Leu-bd"/>
</dbReference>
<dbReference type="PROSITE" id="PS51257">
    <property type="entry name" value="PROKAR_LIPOPROTEIN"/>
    <property type="match status" value="1"/>
</dbReference>
<gene>
    <name evidence="4" type="ORF">CV102_01890</name>
</gene>
<evidence type="ECO:0000259" key="3">
    <source>
        <dbReference type="Pfam" id="PF13458"/>
    </source>
</evidence>
<evidence type="ECO:0000256" key="2">
    <source>
        <dbReference type="SAM" id="MobiDB-lite"/>
    </source>
</evidence>
<name>A0A8J8Q759_9EURY</name>
<comment type="caution">
    <text evidence="4">The sequence shown here is derived from an EMBL/GenBank/DDBJ whole genome shotgun (WGS) entry which is preliminary data.</text>
</comment>
<evidence type="ECO:0000256" key="1">
    <source>
        <dbReference type="ARBA" id="ARBA00022729"/>
    </source>
</evidence>